<gene>
    <name evidence="2" type="ORF">QOL99_13255</name>
</gene>
<evidence type="ECO:0008006" key="4">
    <source>
        <dbReference type="Google" id="ProtNLM"/>
    </source>
</evidence>
<comment type="caution">
    <text evidence="2">The sequence shown here is derived from an EMBL/GenBank/DDBJ whole genome shotgun (WGS) entry which is preliminary data.</text>
</comment>
<proteinExistence type="predicted"/>
<organism evidence="2 3">
    <name type="scientific">Deinococcus rhizophilus</name>
    <dbReference type="NCBI Taxonomy" id="3049544"/>
    <lineage>
        <taxon>Bacteria</taxon>
        <taxon>Thermotogati</taxon>
        <taxon>Deinococcota</taxon>
        <taxon>Deinococci</taxon>
        <taxon>Deinococcales</taxon>
        <taxon>Deinococcaceae</taxon>
        <taxon>Deinococcus</taxon>
    </lineage>
</organism>
<dbReference type="Proteomes" id="UP001302059">
    <property type="component" value="Unassembled WGS sequence"/>
</dbReference>
<feature type="chain" id="PRO_5045918700" description="Lipoprotein" evidence="1">
    <location>
        <begin position="17"/>
        <end position="152"/>
    </location>
</feature>
<dbReference type="EMBL" id="JASNGB010000150">
    <property type="protein sequence ID" value="MDL2345112.1"/>
    <property type="molecule type" value="Genomic_DNA"/>
</dbReference>
<dbReference type="PROSITE" id="PS51257">
    <property type="entry name" value="PROKAR_LIPOPROTEIN"/>
    <property type="match status" value="1"/>
</dbReference>
<accession>A0ABT7JJ78</accession>
<keyword evidence="3" id="KW-1185">Reference proteome</keyword>
<protein>
    <recommendedName>
        <fullName evidence="4">Lipoprotein</fullName>
    </recommendedName>
</protein>
<evidence type="ECO:0000313" key="3">
    <source>
        <dbReference type="Proteomes" id="UP001302059"/>
    </source>
</evidence>
<feature type="signal peptide" evidence="1">
    <location>
        <begin position="1"/>
        <end position="16"/>
    </location>
</feature>
<sequence>MRKLLPLSLIPALALASCNTTPPPRTYGVAPMPEASSPYSPQCQYITIKTSQGGQGTRPLLVDGQPLLTPGIILSESYPRRAPPVTVTAHCLVNQPGTRPGDADHLKVTGTSTATFTNELNIYVGSSEGSTLQDAYAATHTTSGIFPIIHSR</sequence>
<evidence type="ECO:0000256" key="1">
    <source>
        <dbReference type="SAM" id="SignalP"/>
    </source>
</evidence>
<evidence type="ECO:0000313" key="2">
    <source>
        <dbReference type="EMBL" id="MDL2345112.1"/>
    </source>
</evidence>
<keyword evidence="1" id="KW-0732">Signal</keyword>
<name>A0ABT7JJ78_9DEIO</name>
<reference evidence="2 3" key="1">
    <citation type="submission" date="2023-05" db="EMBL/GenBank/DDBJ databases">
        <authorList>
            <person name="Gao F."/>
        </authorList>
    </citation>
    <scope>NUCLEOTIDE SEQUENCE [LARGE SCALE GENOMIC DNA]</scope>
    <source>
        <strain evidence="2 3">MIMF12</strain>
    </source>
</reference>
<dbReference type="RefSeq" id="WP_285524497.1">
    <property type="nucleotide sequence ID" value="NZ_JASNGB010000150.1"/>
</dbReference>